<gene>
    <name evidence="2" type="ORF">Tci_661453</name>
</gene>
<comment type="caution">
    <text evidence="2">The sequence shown here is derived from an EMBL/GenBank/DDBJ whole genome shotgun (WGS) entry which is preliminary data.</text>
</comment>
<proteinExistence type="predicted"/>
<organism evidence="2">
    <name type="scientific">Tanacetum cinerariifolium</name>
    <name type="common">Dalmatian daisy</name>
    <name type="synonym">Chrysanthemum cinerariifolium</name>
    <dbReference type="NCBI Taxonomy" id="118510"/>
    <lineage>
        <taxon>Eukaryota</taxon>
        <taxon>Viridiplantae</taxon>
        <taxon>Streptophyta</taxon>
        <taxon>Embryophyta</taxon>
        <taxon>Tracheophyta</taxon>
        <taxon>Spermatophyta</taxon>
        <taxon>Magnoliopsida</taxon>
        <taxon>eudicotyledons</taxon>
        <taxon>Gunneridae</taxon>
        <taxon>Pentapetalae</taxon>
        <taxon>asterids</taxon>
        <taxon>campanulids</taxon>
        <taxon>Asterales</taxon>
        <taxon>Asteraceae</taxon>
        <taxon>Asteroideae</taxon>
        <taxon>Anthemideae</taxon>
        <taxon>Anthemidinae</taxon>
        <taxon>Tanacetum</taxon>
    </lineage>
</organism>
<keyword evidence="2" id="KW-0418">Kinase</keyword>
<evidence type="ECO:0000313" key="2">
    <source>
        <dbReference type="EMBL" id="GFA89481.1"/>
    </source>
</evidence>
<keyword evidence="2" id="KW-0808">Transferase</keyword>
<feature type="region of interest" description="Disordered" evidence="1">
    <location>
        <begin position="1"/>
        <end position="24"/>
    </location>
</feature>
<evidence type="ECO:0000256" key="1">
    <source>
        <dbReference type="SAM" id="MobiDB-lite"/>
    </source>
</evidence>
<feature type="non-terminal residue" evidence="2">
    <location>
        <position position="277"/>
    </location>
</feature>
<dbReference type="AlphaFoldDB" id="A0A699KGW5"/>
<protein>
    <submittedName>
        <fullName evidence="2">Xylulose kinase-1</fullName>
    </submittedName>
</protein>
<dbReference type="EMBL" id="BKCJ010509236">
    <property type="protein sequence ID" value="GFA89481.1"/>
    <property type="molecule type" value="Genomic_DNA"/>
</dbReference>
<feature type="compositionally biased region" description="Basic and acidic residues" evidence="1">
    <location>
        <begin position="203"/>
        <end position="219"/>
    </location>
</feature>
<accession>A0A699KGW5</accession>
<sequence length="277" mass="31243">MAGDDNNGDHPETSNTSPPIPLPIQHIPHTVSSIKLPILKKESDIWAIKMEHYLSHTDYPIWQVIHNGNGPIFVTTDANGMIKVLPPKTAKEVVARERERKARTTLLIALPEDHLAKFHKMVDEKRCGKPSIQDLRVCIKGTTALSSNTQNVVFVSAENTSSTNDCSSTDDLEQINDDDMEEMDLKWQVAMISIRIKKFHKRTDCRAKGNQDSRRRDDGYNGNKTRDHGRRPAYQDDSKALVTINREDIDWSGHVEEDAQNYAMMAYSSSNSGSDNE</sequence>
<reference evidence="2" key="1">
    <citation type="journal article" date="2019" name="Sci. Rep.">
        <title>Draft genome of Tanacetum cinerariifolium, the natural source of mosquito coil.</title>
        <authorList>
            <person name="Yamashiro T."/>
            <person name="Shiraishi A."/>
            <person name="Satake H."/>
            <person name="Nakayama K."/>
        </authorList>
    </citation>
    <scope>NUCLEOTIDE SEQUENCE</scope>
</reference>
<feature type="region of interest" description="Disordered" evidence="1">
    <location>
        <begin position="203"/>
        <end position="237"/>
    </location>
</feature>
<name>A0A699KGW5_TANCI</name>
<dbReference type="GO" id="GO:0016301">
    <property type="term" value="F:kinase activity"/>
    <property type="evidence" value="ECO:0007669"/>
    <property type="project" value="UniProtKB-KW"/>
</dbReference>